<gene>
    <name evidence="1" type="ORF">NCTC9045_02079</name>
</gene>
<proteinExistence type="predicted"/>
<organism evidence="1 2">
    <name type="scientific">Escherichia coli</name>
    <dbReference type="NCBI Taxonomy" id="562"/>
    <lineage>
        <taxon>Bacteria</taxon>
        <taxon>Pseudomonadati</taxon>
        <taxon>Pseudomonadota</taxon>
        <taxon>Gammaproteobacteria</taxon>
        <taxon>Enterobacterales</taxon>
        <taxon>Enterobacteriaceae</taxon>
        <taxon>Escherichia</taxon>
    </lineage>
</organism>
<dbReference type="Proteomes" id="UP000254503">
    <property type="component" value="Unassembled WGS sequence"/>
</dbReference>
<accession>A0A376WW13</accession>
<evidence type="ECO:0000313" key="1">
    <source>
        <dbReference type="EMBL" id="STJ54207.1"/>
    </source>
</evidence>
<sequence length="70" mass="7849">MQEGGRWRKYSRKATMPDWRNGALNICQASGDSGTTLLKRLRVANSSSPSALRLLLVKQFAHPPVRQPEN</sequence>
<protein>
    <submittedName>
        <fullName evidence="1">Uncharacterized protein</fullName>
    </submittedName>
</protein>
<dbReference type="EMBL" id="UGDD01000002">
    <property type="protein sequence ID" value="STJ54207.1"/>
    <property type="molecule type" value="Genomic_DNA"/>
</dbReference>
<dbReference type="AlphaFoldDB" id="A0A376WW13"/>
<evidence type="ECO:0000313" key="2">
    <source>
        <dbReference type="Proteomes" id="UP000254503"/>
    </source>
</evidence>
<name>A0A376WW13_ECOLX</name>
<reference evidence="1 2" key="1">
    <citation type="submission" date="2018-06" db="EMBL/GenBank/DDBJ databases">
        <authorList>
            <consortium name="Pathogen Informatics"/>
            <person name="Doyle S."/>
        </authorList>
    </citation>
    <scope>NUCLEOTIDE SEQUENCE [LARGE SCALE GENOMIC DNA]</scope>
    <source>
        <strain evidence="1 2">NCTC9045</strain>
    </source>
</reference>